<dbReference type="GO" id="GO:0032259">
    <property type="term" value="P:methylation"/>
    <property type="evidence" value="ECO:0007669"/>
    <property type="project" value="UniProtKB-KW"/>
</dbReference>
<evidence type="ECO:0000259" key="4">
    <source>
        <dbReference type="Pfam" id="PF08241"/>
    </source>
</evidence>
<dbReference type="EMBL" id="QKNV01000071">
    <property type="protein sequence ID" value="PZA21700.1"/>
    <property type="molecule type" value="Genomic_DNA"/>
</dbReference>
<dbReference type="InterPro" id="IPR013216">
    <property type="entry name" value="Methyltransf_11"/>
</dbReference>
<keyword evidence="7" id="KW-1185">Reference proteome</keyword>
<reference evidence="5 8" key="2">
    <citation type="submission" date="2020-08" db="EMBL/GenBank/DDBJ databases">
        <title>Sequencing the genomes of 1000 actinobacteria strains.</title>
        <authorList>
            <person name="Klenk H.-P."/>
        </authorList>
    </citation>
    <scope>NUCLEOTIDE SEQUENCE [LARGE SCALE GENOMIC DNA]</scope>
    <source>
        <strain evidence="5 8">DSM 16678</strain>
    </source>
</reference>
<dbReference type="Pfam" id="PF08241">
    <property type="entry name" value="Methyltransf_11"/>
    <property type="match status" value="1"/>
</dbReference>
<evidence type="ECO:0000256" key="1">
    <source>
        <dbReference type="ARBA" id="ARBA00022603"/>
    </source>
</evidence>
<comment type="caution">
    <text evidence="6">The sequence shown here is derived from an EMBL/GenBank/DDBJ whole genome shotgun (WGS) entry which is preliminary data.</text>
</comment>
<evidence type="ECO:0000256" key="2">
    <source>
        <dbReference type="ARBA" id="ARBA00022679"/>
    </source>
</evidence>
<feature type="domain" description="Methyltransferase type 11" evidence="4">
    <location>
        <begin position="44"/>
        <end position="137"/>
    </location>
</feature>
<name>A0A323VBY3_9ACTN</name>
<evidence type="ECO:0000313" key="6">
    <source>
        <dbReference type="EMBL" id="PZA21700.1"/>
    </source>
</evidence>
<dbReference type="GO" id="GO:0008757">
    <property type="term" value="F:S-adenosylmethionine-dependent methyltransferase activity"/>
    <property type="evidence" value="ECO:0007669"/>
    <property type="project" value="InterPro"/>
</dbReference>
<gene>
    <name evidence="6" type="ORF">DMO24_08845</name>
    <name evidence="5" type="ORF">FHX36_000468</name>
</gene>
<dbReference type="OrthoDB" id="5566900at2"/>
<dbReference type="Proteomes" id="UP000247602">
    <property type="component" value="Unassembled WGS sequence"/>
</dbReference>
<reference evidence="6 7" key="1">
    <citation type="submission" date="2018-06" db="EMBL/GenBank/DDBJ databases">
        <title>Draft genome sequence of Modestobacter versicolor CP153-2.</title>
        <authorList>
            <person name="Gundlapally S.R."/>
        </authorList>
    </citation>
    <scope>NUCLEOTIDE SEQUENCE [LARGE SCALE GENOMIC DNA]</scope>
    <source>
        <strain evidence="6 7">CP153-2</strain>
    </source>
</reference>
<keyword evidence="3" id="KW-0949">S-adenosyl-L-methionine</keyword>
<proteinExistence type="predicted"/>
<dbReference type="AlphaFoldDB" id="A0A323VBY3"/>
<accession>A0A323VBY3</accession>
<dbReference type="PANTHER" id="PTHR43464:SF19">
    <property type="entry name" value="UBIQUINONE BIOSYNTHESIS O-METHYLTRANSFERASE, MITOCHONDRIAL"/>
    <property type="match status" value="1"/>
</dbReference>
<dbReference type="RefSeq" id="WP_110551940.1">
    <property type="nucleotide sequence ID" value="NZ_JACIBU010000001.1"/>
</dbReference>
<dbReference type="Gene3D" id="3.40.50.150">
    <property type="entry name" value="Vaccinia Virus protein VP39"/>
    <property type="match status" value="1"/>
</dbReference>
<dbReference type="CDD" id="cd02440">
    <property type="entry name" value="AdoMet_MTases"/>
    <property type="match status" value="1"/>
</dbReference>
<dbReference type="SUPFAM" id="SSF53335">
    <property type="entry name" value="S-adenosyl-L-methionine-dependent methyltransferases"/>
    <property type="match status" value="1"/>
</dbReference>
<dbReference type="InterPro" id="IPR029063">
    <property type="entry name" value="SAM-dependent_MTases_sf"/>
</dbReference>
<organism evidence="6 7">
    <name type="scientific">Modestobacter versicolor</name>
    <dbReference type="NCBI Taxonomy" id="429133"/>
    <lineage>
        <taxon>Bacteria</taxon>
        <taxon>Bacillati</taxon>
        <taxon>Actinomycetota</taxon>
        <taxon>Actinomycetes</taxon>
        <taxon>Geodermatophilales</taxon>
        <taxon>Geodermatophilaceae</taxon>
        <taxon>Modestobacter</taxon>
    </lineage>
</organism>
<evidence type="ECO:0000313" key="7">
    <source>
        <dbReference type="Proteomes" id="UP000247602"/>
    </source>
</evidence>
<dbReference type="Proteomes" id="UP000580718">
    <property type="component" value="Unassembled WGS sequence"/>
</dbReference>
<keyword evidence="2 6" id="KW-0808">Transferase</keyword>
<keyword evidence="1 6" id="KW-0489">Methyltransferase</keyword>
<evidence type="ECO:0000313" key="8">
    <source>
        <dbReference type="Proteomes" id="UP000580718"/>
    </source>
</evidence>
<evidence type="ECO:0000313" key="5">
    <source>
        <dbReference type="EMBL" id="MBB3674733.1"/>
    </source>
</evidence>
<protein>
    <submittedName>
        <fullName evidence="6">SAM-dependent methyltransferase</fullName>
    </submittedName>
</protein>
<sequence>MTANDYDSFGAAYSAENDANLINAHYERPAMLDLLGDVRGRRVLDAGCGSGPLAAALRDRGAVVTGFDASPLMVSLARERLGADADVQVADLATPLPFADGGFDDVTASLVLHYLRDWAAPLAELRRVLRPGGRLVLSVNHPFLYKALHPQADYFATVQWTDDHVFDGQPAVLEYWHRPLHAMTDAFSEAGFRIGVVSEPPWSPDTPAELLPPGFEGRTAFISFLFFVLVAS</sequence>
<dbReference type="PANTHER" id="PTHR43464">
    <property type="entry name" value="METHYLTRANSFERASE"/>
    <property type="match status" value="1"/>
</dbReference>
<evidence type="ECO:0000256" key="3">
    <source>
        <dbReference type="ARBA" id="ARBA00022691"/>
    </source>
</evidence>
<dbReference type="EMBL" id="JACIBU010000001">
    <property type="protein sequence ID" value="MBB3674733.1"/>
    <property type="molecule type" value="Genomic_DNA"/>
</dbReference>